<dbReference type="Proteomes" id="UP000596092">
    <property type="component" value="Chromosome"/>
</dbReference>
<keyword evidence="1" id="KW-0472">Membrane</keyword>
<feature type="transmembrane region" description="Helical" evidence="1">
    <location>
        <begin position="12"/>
        <end position="37"/>
    </location>
</feature>
<dbReference type="EMBL" id="CP054140">
    <property type="protein sequence ID" value="QQG66188.1"/>
    <property type="molecule type" value="Genomic_DNA"/>
</dbReference>
<feature type="domain" description="DUF4126" evidence="2">
    <location>
        <begin position="11"/>
        <end position="182"/>
    </location>
</feature>
<feature type="transmembrane region" description="Helical" evidence="1">
    <location>
        <begin position="164"/>
        <end position="185"/>
    </location>
</feature>
<evidence type="ECO:0000256" key="1">
    <source>
        <dbReference type="SAM" id="Phobius"/>
    </source>
</evidence>
<name>A0A7T6AQU9_9BACT</name>
<feature type="transmembrane region" description="Helical" evidence="1">
    <location>
        <begin position="49"/>
        <end position="69"/>
    </location>
</feature>
<organism evidence="3 4">
    <name type="scientific">Desulfobulbus oligotrophicus</name>
    <dbReference type="NCBI Taxonomy" id="1909699"/>
    <lineage>
        <taxon>Bacteria</taxon>
        <taxon>Pseudomonadati</taxon>
        <taxon>Thermodesulfobacteriota</taxon>
        <taxon>Desulfobulbia</taxon>
        <taxon>Desulfobulbales</taxon>
        <taxon>Desulfobulbaceae</taxon>
        <taxon>Desulfobulbus</taxon>
    </lineage>
</organism>
<evidence type="ECO:0000259" key="2">
    <source>
        <dbReference type="Pfam" id="PF13548"/>
    </source>
</evidence>
<dbReference type="InterPro" id="IPR025196">
    <property type="entry name" value="DUF4126"/>
</dbReference>
<sequence length="205" mass="22013">MDGFDHLTNIIALTLGTAWASGINLYAAVLMLGVLGAKNIIQLPAGLEMLAHPWVIGAAGCIYVVEFIADKVPGVDTVWDVLHTFIRIPAGVILAVAAVGHVDTGLAVAAGLGGGTLSLGSHALKSGTRIVAHLSPEPFSNWTLSLGEDALVVAGIWSALNHPWIFLFLLLFFFMIAIWSIARLWKILGHKLRSVDTVFRRFLLR</sequence>
<accession>A0A7T6AQU9</accession>
<gene>
    <name evidence="3" type="ORF">HP555_10100</name>
</gene>
<keyword evidence="1" id="KW-0812">Transmembrane</keyword>
<keyword evidence="4" id="KW-1185">Reference proteome</keyword>
<keyword evidence="1" id="KW-1133">Transmembrane helix</keyword>
<evidence type="ECO:0000313" key="3">
    <source>
        <dbReference type="EMBL" id="QQG66188.1"/>
    </source>
</evidence>
<proteinExistence type="predicted"/>
<protein>
    <submittedName>
        <fullName evidence="3">DUF4126 domain-containing protein</fullName>
    </submittedName>
</protein>
<reference evidence="3 4" key="1">
    <citation type="submission" date="2020-05" db="EMBL/GenBank/DDBJ databases">
        <title>Complete genome of Desulfobulbus oligotrophicus.</title>
        <authorList>
            <person name="Podar M."/>
        </authorList>
    </citation>
    <scope>NUCLEOTIDE SEQUENCE [LARGE SCALE GENOMIC DNA]</scope>
    <source>
        <strain evidence="3 4">Prop6</strain>
    </source>
</reference>
<dbReference type="AlphaFoldDB" id="A0A7T6AQU9"/>
<dbReference type="KEGG" id="dog:HP555_10100"/>
<dbReference type="RefSeq" id="WP_199262098.1">
    <property type="nucleotide sequence ID" value="NZ_CP054140.1"/>
</dbReference>
<evidence type="ECO:0000313" key="4">
    <source>
        <dbReference type="Proteomes" id="UP000596092"/>
    </source>
</evidence>
<dbReference type="Pfam" id="PF13548">
    <property type="entry name" value="DUF4126"/>
    <property type="match status" value="1"/>
</dbReference>